<name>A0A5P8VYG1_9NOSO</name>
<keyword evidence="2" id="KW-1185">Reference proteome</keyword>
<accession>A0A5P8VYG1</accession>
<protein>
    <submittedName>
        <fullName evidence="1">Uncharacterized protein</fullName>
    </submittedName>
</protein>
<dbReference type="AlphaFoldDB" id="A0A5P8VYG1"/>
<sequence length="38" mass="4446">MDSIISCLHKNSYSKHYIYIAVVKFIKLKLINSPSPFF</sequence>
<evidence type="ECO:0000313" key="2">
    <source>
        <dbReference type="Proteomes" id="UP000326678"/>
    </source>
</evidence>
<organism evidence="1 2">
    <name type="scientific">Nostoc sphaeroides CCNUC1</name>
    <dbReference type="NCBI Taxonomy" id="2653204"/>
    <lineage>
        <taxon>Bacteria</taxon>
        <taxon>Bacillati</taxon>
        <taxon>Cyanobacteriota</taxon>
        <taxon>Cyanophyceae</taxon>
        <taxon>Nostocales</taxon>
        <taxon>Nostocaceae</taxon>
        <taxon>Nostoc</taxon>
    </lineage>
</organism>
<dbReference type="EMBL" id="CP045226">
    <property type="protein sequence ID" value="QFS44859.1"/>
    <property type="molecule type" value="Genomic_DNA"/>
</dbReference>
<evidence type="ECO:0000313" key="1">
    <source>
        <dbReference type="EMBL" id="QFS44859.1"/>
    </source>
</evidence>
<dbReference type="KEGG" id="nsh:GXM_02334"/>
<dbReference type="Proteomes" id="UP000326678">
    <property type="component" value="Chromosome Gxm1"/>
</dbReference>
<proteinExistence type="predicted"/>
<reference evidence="1 2" key="1">
    <citation type="submission" date="2019-10" db="EMBL/GenBank/DDBJ databases">
        <title>Genomic and transcriptomic insights into the perfect genentic adaptation of a filamentous nitrogen-fixing cyanobacterium to rice fields.</title>
        <authorList>
            <person name="Chen Z."/>
        </authorList>
    </citation>
    <scope>NUCLEOTIDE SEQUENCE [LARGE SCALE GENOMIC DNA]</scope>
    <source>
        <strain evidence="1">CCNUC1</strain>
    </source>
</reference>
<gene>
    <name evidence="1" type="ORF">GXM_02334</name>
</gene>